<dbReference type="InterPro" id="IPR001952">
    <property type="entry name" value="Alkaline_phosphatase"/>
</dbReference>
<dbReference type="Proteomes" id="UP001216189">
    <property type="component" value="Unassembled WGS sequence"/>
</dbReference>
<dbReference type="RefSeq" id="WP_274721428.1">
    <property type="nucleotide sequence ID" value="NZ_JARBFT010000001.1"/>
</dbReference>
<evidence type="ECO:0000256" key="2">
    <source>
        <dbReference type="ARBA" id="ARBA00001947"/>
    </source>
</evidence>
<keyword evidence="12" id="KW-1185">Reference proteome</keyword>
<dbReference type="InterPro" id="IPR018299">
    <property type="entry name" value="Alkaline_phosphatase_AS"/>
</dbReference>
<reference evidence="11 12" key="1">
    <citation type="submission" date="2023-02" db="EMBL/GenBank/DDBJ databases">
        <title>Vibrio intestini sp. nov., a close relative of Vibrio cholerae isolated from the intestine of Healthy Culter dabryi.</title>
        <authorList>
            <person name="Wu N."/>
        </authorList>
    </citation>
    <scope>NUCLEOTIDE SEQUENCE [LARGE SCALE GENOMIC DNA]</scope>
    <source>
        <strain evidence="11 12">DSL-7</strain>
    </source>
</reference>
<evidence type="ECO:0000256" key="3">
    <source>
        <dbReference type="ARBA" id="ARBA00005984"/>
    </source>
</evidence>
<dbReference type="PANTHER" id="PTHR11596">
    <property type="entry name" value="ALKALINE PHOSPHATASE"/>
    <property type="match status" value="1"/>
</dbReference>
<keyword evidence="4" id="KW-0597">Phosphoprotein</keyword>
<keyword evidence="8" id="KW-0460">Magnesium</keyword>
<evidence type="ECO:0000256" key="8">
    <source>
        <dbReference type="ARBA" id="ARBA00022842"/>
    </source>
</evidence>
<feature type="chain" id="PRO_5047255951" evidence="10">
    <location>
        <begin position="22"/>
        <end position="464"/>
    </location>
</feature>
<dbReference type="PRINTS" id="PR00113">
    <property type="entry name" value="ALKPHPHTASE"/>
</dbReference>
<evidence type="ECO:0000256" key="9">
    <source>
        <dbReference type="RuleBase" id="RU003946"/>
    </source>
</evidence>
<evidence type="ECO:0000256" key="6">
    <source>
        <dbReference type="ARBA" id="ARBA00022801"/>
    </source>
</evidence>
<evidence type="ECO:0000313" key="12">
    <source>
        <dbReference type="Proteomes" id="UP001216189"/>
    </source>
</evidence>
<dbReference type="Gene3D" id="3.40.720.10">
    <property type="entry name" value="Alkaline Phosphatase, subunit A"/>
    <property type="match status" value="1"/>
</dbReference>
<feature type="signal peptide" evidence="10">
    <location>
        <begin position="1"/>
        <end position="21"/>
    </location>
</feature>
<keyword evidence="6" id="KW-0378">Hydrolase</keyword>
<evidence type="ECO:0000256" key="7">
    <source>
        <dbReference type="ARBA" id="ARBA00022833"/>
    </source>
</evidence>
<comment type="similarity">
    <text evidence="3 9">Belongs to the alkaline phosphatase family.</text>
</comment>
<comment type="caution">
    <text evidence="11">The sequence shown here is derived from an EMBL/GenBank/DDBJ whole genome shotgun (WGS) entry which is preliminary data.</text>
</comment>
<accession>A0ABT5V028</accession>
<dbReference type="Pfam" id="PF00245">
    <property type="entry name" value="Alk_phosphatase"/>
    <property type="match status" value="1"/>
</dbReference>
<keyword evidence="7" id="KW-0862">Zinc</keyword>
<dbReference type="Gene3D" id="1.10.60.40">
    <property type="match status" value="1"/>
</dbReference>
<evidence type="ECO:0000256" key="10">
    <source>
        <dbReference type="SAM" id="SignalP"/>
    </source>
</evidence>
<dbReference type="SMART" id="SM00098">
    <property type="entry name" value="alkPPc"/>
    <property type="match status" value="1"/>
</dbReference>
<sequence length="464" mass="50182">MQPLKISCLALSMLASSLAHAQAAPKYVFYLIGDGMAATQRQVTEYYLQQKTGDQNFRLTMNNMPIAGINTTHSLDSLVTDSAASGTALATGVKTDNGIVGMTKDGKKTISILESARDKGMATGLITTTRLTHATPSAFIAKNMSRNNENEIAEDYLASNIDYLAGGGYRHFVANAETRRTDKQDLSANFAQKGYQTFVGVDTSVSFRGYTPKKGDKVFAAFTSSHLPYEIDRMKTDDTPSLKEITDKAIQLLSTHEKGFFLMVEGGRIDHAAHANDIASVVYDTLAFDQAVQSAVDFYHKHPKETLIVVTGDHETGGMGLGFGTNYFMNIDKIIATGNSIEDKLQKVYQGDRQAMFDHIAKVYQLNDLNAEETALINQAMDAFDKDAAAAQKNAGGYDPVAIAVAHVTSKRAGVYWTSFAHTATQLPLTAIGNGAEQFGGFKDNTEVANAFADVMGLKIGVVQ</sequence>
<evidence type="ECO:0000256" key="5">
    <source>
        <dbReference type="ARBA" id="ARBA00022723"/>
    </source>
</evidence>
<evidence type="ECO:0000256" key="4">
    <source>
        <dbReference type="ARBA" id="ARBA00022553"/>
    </source>
</evidence>
<keyword evidence="10" id="KW-0732">Signal</keyword>
<dbReference type="InterPro" id="IPR017850">
    <property type="entry name" value="Alkaline_phosphatase_core_sf"/>
</dbReference>
<gene>
    <name evidence="11" type="ORF">PUN32_01435</name>
</gene>
<dbReference type="PROSITE" id="PS00123">
    <property type="entry name" value="ALKALINE_PHOSPHATASE"/>
    <property type="match status" value="1"/>
</dbReference>
<dbReference type="SUPFAM" id="SSF53649">
    <property type="entry name" value="Alkaline phosphatase-like"/>
    <property type="match status" value="1"/>
</dbReference>
<keyword evidence="5" id="KW-0479">Metal-binding</keyword>
<evidence type="ECO:0000313" key="11">
    <source>
        <dbReference type="EMBL" id="MDE1513675.1"/>
    </source>
</evidence>
<protein>
    <submittedName>
        <fullName evidence="11">Alkaline phosphatase</fullName>
    </submittedName>
</protein>
<organism evidence="11 12">
    <name type="scientific">Vibrio chanodichtyis</name>
    <dbReference type="NCBI Taxonomy" id="3027932"/>
    <lineage>
        <taxon>Bacteria</taxon>
        <taxon>Pseudomonadati</taxon>
        <taxon>Pseudomonadota</taxon>
        <taxon>Gammaproteobacteria</taxon>
        <taxon>Vibrionales</taxon>
        <taxon>Vibrionaceae</taxon>
        <taxon>Vibrio</taxon>
    </lineage>
</organism>
<comment type="cofactor">
    <cofactor evidence="1">
        <name>Mg(2+)</name>
        <dbReference type="ChEBI" id="CHEBI:18420"/>
    </cofactor>
</comment>
<comment type="cofactor">
    <cofactor evidence="2">
        <name>Zn(2+)</name>
        <dbReference type="ChEBI" id="CHEBI:29105"/>
    </cofactor>
</comment>
<name>A0ABT5V028_9VIBR</name>
<dbReference type="PANTHER" id="PTHR11596:SF5">
    <property type="entry name" value="ALKALINE PHOSPHATASE"/>
    <property type="match status" value="1"/>
</dbReference>
<dbReference type="EMBL" id="JARBFT010000001">
    <property type="protein sequence ID" value="MDE1513675.1"/>
    <property type="molecule type" value="Genomic_DNA"/>
</dbReference>
<proteinExistence type="inferred from homology"/>
<evidence type="ECO:0000256" key="1">
    <source>
        <dbReference type="ARBA" id="ARBA00001946"/>
    </source>
</evidence>
<dbReference type="CDD" id="cd16012">
    <property type="entry name" value="ALP"/>
    <property type="match status" value="1"/>
</dbReference>